<sequence length="284" mass="32374">MDSSRAEFAEAILALLFYVLYRLLRALIQLESDAYVLLQKALLRYQTGKELGGDQLEVSTIFARKRFHLTDLARDVDFLAFFDHWESVECLEDPRWMLYSVTRTHAYFVKMPNSSIEFAVDDSPFLGTTMFELANKVARLPVEHFVEQSHAYRNFKGKVIVISTMARSGSTLMAKMLQATDHSRRDILVLSEPDVFSVLATMIDDFAGVDLRGGRQLLLATTRFICKDQLRDQTIVLKMNSAKTILALGIHHFDPNGHFLINDLAPNDLVACFKSLKNEQGFRQ</sequence>
<dbReference type="AlphaFoldDB" id="A0A1I7ZQW7"/>
<evidence type="ECO:0000313" key="2">
    <source>
        <dbReference type="WBParaSite" id="L893_g28892.t1"/>
    </source>
</evidence>
<name>A0A1I7ZQW7_9BILA</name>
<dbReference type="WBParaSite" id="L893_g28892.t1">
    <property type="protein sequence ID" value="L893_g28892.t1"/>
    <property type="gene ID" value="L893_g28892"/>
</dbReference>
<organism evidence="1 2">
    <name type="scientific">Steinernema glaseri</name>
    <dbReference type="NCBI Taxonomy" id="37863"/>
    <lineage>
        <taxon>Eukaryota</taxon>
        <taxon>Metazoa</taxon>
        <taxon>Ecdysozoa</taxon>
        <taxon>Nematoda</taxon>
        <taxon>Chromadorea</taxon>
        <taxon>Rhabditida</taxon>
        <taxon>Tylenchina</taxon>
        <taxon>Panagrolaimomorpha</taxon>
        <taxon>Strongyloidoidea</taxon>
        <taxon>Steinernematidae</taxon>
        <taxon>Steinernema</taxon>
    </lineage>
</organism>
<dbReference type="Proteomes" id="UP000095287">
    <property type="component" value="Unplaced"/>
</dbReference>
<keyword evidence="1" id="KW-1185">Reference proteome</keyword>
<protein>
    <submittedName>
        <fullName evidence="2">Sulfotransfer_1 domain-containing protein</fullName>
    </submittedName>
</protein>
<proteinExistence type="predicted"/>
<accession>A0A1I7ZQW7</accession>
<evidence type="ECO:0000313" key="1">
    <source>
        <dbReference type="Proteomes" id="UP000095287"/>
    </source>
</evidence>
<reference evidence="2" key="1">
    <citation type="submission" date="2016-11" db="UniProtKB">
        <authorList>
            <consortium name="WormBaseParasite"/>
        </authorList>
    </citation>
    <scope>IDENTIFICATION</scope>
</reference>